<proteinExistence type="predicted"/>
<dbReference type="InterPro" id="IPR046670">
    <property type="entry name" value="DUF6540"/>
</dbReference>
<gene>
    <name evidence="1" type="ORF">K431DRAFT_288930</name>
</gene>
<dbReference type="Pfam" id="PF20174">
    <property type="entry name" value="DUF6540"/>
    <property type="match status" value="1"/>
</dbReference>
<comment type="caution">
    <text evidence="1">The sequence shown here is derived from an EMBL/GenBank/DDBJ whole genome shotgun (WGS) entry which is preliminary data.</text>
</comment>
<dbReference type="Proteomes" id="UP000799441">
    <property type="component" value="Unassembled WGS sequence"/>
</dbReference>
<dbReference type="AlphaFoldDB" id="A0A9P4UK18"/>
<dbReference type="OrthoDB" id="1658288at2759"/>
<dbReference type="EMBL" id="MU003855">
    <property type="protein sequence ID" value="KAF2716984.1"/>
    <property type="molecule type" value="Genomic_DNA"/>
</dbReference>
<protein>
    <submittedName>
        <fullName evidence="1">Uncharacterized protein</fullName>
    </submittedName>
</protein>
<reference evidence="1" key="1">
    <citation type="journal article" date="2020" name="Stud. Mycol.">
        <title>101 Dothideomycetes genomes: a test case for predicting lifestyles and emergence of pathogens.</title>
        <authorList>
            <person name="Haridas S."/>
            <person name="Albert R."/>
            <person name="Binder M."/>
            <person name="Bloem J."/>
            <person name="Labutti K."/>
            <person name="Salamov A."/>
            <person name="Andreopoulos B."/>
            <person name="Baker S."/>
            <person name="Barry K."/>
            <person name="Bills G."/>
            <person name="Bluhm B."/>
            <person name="Cannon C."/>
            <person name="Castanera R."/>
            <person name="Culley D."/>
            <person name="Daum C."/>
            <person name="Ezra D."/>
            <person name="Gonzalez J."/>
            <person name="Henrissat B."/>
            <person name="Kuo A."/>
            <person name="Liang C."/>
            <person name="Lipzen A."/>
            <person name="Lutzoni F."/>
            <person name="Magnuson J."/>
            <person name="Mondo S."/>
            <person name="Nolan M."/>
            <person name="Ohm R."/>
            <person name="Pangilinan J."/>
            <person name="Park H.-J."/>
            <person name="Ramirez L."/>
            <person name="Alfaro M."/>
            <person name="Sun H."/>
            <person name="Tritt A."/>
            <person name="Yoshinaga Y."/>
            <person name="Zwiers L.-H."/>
            <person name="Turgeon B."/>
            <person name="Goodwin S."/>
            <person name="Spatafora J."/>
            <person name="Crous P."/>
            <person name="Grigoriev I."/>
        </authorList>
    </citation>
    <scope>NUCLEOTIDE SEQUENCE</scope>
    <source>
        <strain evidence="1">CBS 116435</strain>
    </source>
</reference>
<keyword evidence="2" id="KW-1185">Reference proteome</keyword>
<evidence type="ECO:0000313" key="2">
    <source>
        <dbReference type="Proteomes" id="UP000799441"/>
    </source>
</evidence>
<name>A0A9P4UK18_9PEZI</name>
<sequence>MSYLSKIIRTIGACQGTFLEMSSKALYLLSCRQAASQRAHFALVIVNDAYPGSGTRVEVVGAPMVGFQLEVDRNYDPSHDESTHTSYLLGAMAAQDVDKVLQLASTVPPPRISQDFMAPVDGVCHSWQAILLVMIAKPDVVIGQE</sequence>
<accession>A0A9P4UK18</accession>
<evidence type="ECO:0000313" key="1">
    <source>
        <dbReference type="EMBL" id="KAF2716984.1"/>
    </source>
</evidence>
<organism evidence="1 2">
    <name type="scientific">Polychaeton citri CBS 116435</name>
    <dbReference type="NCBI Taxonomy" id="1314669"/>
    <lineage>
        <taxon>Eukaryota</taxon>
        <taxon>Fungi</taxon>
        <taxon>Dikarya</taxon>
        <taxon>Ascomycota</taxon>
        <taxon>Pezizomycotina</taxon>
        <taxon>Dothideomycetes</taxon>
        <taxon>Dothideomycetidae</taxon>
        <taxon>Capnodiales</taxon>
        <taxon>Capnodiaceae</taxon>
        <taxon>Polychaeton</taxon>
    </lineage>
</organism>